<name>A0AAW1QRL3_9CHLO</name>
<gene>
    <name evidence="2" type="ORF">WJX72_007729</name>
</gene>
<evidence type="ECO:0000256" key="1">
    <source>
        <dbReference type="SAM" id="MobiDB-lite"/>
    </source>
</evidence>
<feature type="region of interest" description="Disordered" evidence="1">
    <location>
        <begin position="36"/>
        <end position="66"/>
    </location>
</feature>
<evidence type="ECO:0000313" key="2">
    <source>
        <dbReference type="EMBL" id="KAK9824099.1"/>
    </source>
</evidence>
<sequence length="66" mass="7114">MSDSSGHRFILLQCKGLVRLLQANAEQKATDAQTLARSLVDQSGSTRTDNAKQDSASKVTPWNIPG</sequence>
<dbReference type="EMBL" id="JALJOR010000002">
    <property type="protein sequence ID" value="KAK9824099.1"/>
    <property type="molecule type" value="Genomic_DNA"/>
</dbReference>
<keyword evidence="3" id="KW-1185">Reference proteome</keyword>
<dbReference type="Proteomes" id="UP001489004">
    <property type="component" value="Unassembled WGS sequence"/>
</dbReference>
<organism evidence="2 3">
    <name type="scientific">[Myrmecia] bisecta</name>
    <dbReference type="NCBI Taxonomy" id="41462"/>
    <lineage>
        <taxon>Eukaryota</taxon>
        <taxon>Viridiplantae</taxon>
        <taxon>Chlorophyta</taxon>
        <taxon>core chlorophytes</taxon>
        <taxon>Trebouxiophyceae</taxon>
        <taxon>Trebouxiales</taxon>
        <taxon>Trebouxiaceae</taxon>
        <taxon>Myrmecia</taxon>
    </lineage>
</organism>
<reference evidence="2 3" key="1">
    <citation type="journal article" date="2024" name="Nat. Commun.">
        <title>Phylogenomics reveals the evolutionary origins of lichenization in chlorophyte algae.</title>
        <authorList>
            <person name="Puginier C."/>
            <person name="Libourel C."/>
            <person name="Otte J."/>
            <person name="Skaloud P."/>
            <person name="Haon M."/>
            <person name="Grisel S."/>
            <person name="Petersen M."/>
            <person name="Berrin J.G."/>
            <person name="Delaux P.M."/>
            <person name="Dal Grande F."/>
            <person name="Keller J."/>
        </authorList>
    </citation>
    <scope>NUCLEOTIDE SEQUENCE [LARGE SCALE GENOMIC DNA]</scope>
    <source>
        <strain evidence="2 3">SAG 2043</strain>
    </source>
</reference>
<evidence type="ECO:0000313" key="3">
    <source>
        <dbReference type="Proteomes" id="UP001489004"/>
    </source>
</evidence>
<accession>A0AAW1QRL3</accession>
<proteinExistence type="predicted"/>
<protein>
    <submittedName>
        <fullName evidence="2">Uncharacterized protein</fullName>
    </submittedName>
</protein>
<comment type="caution">
    <text evidence="2">The sequence shown here is derived from an EMBL/GenBank/DDBJ whole genome shotgun (WGS) entry which is preliminary data.</text>
</comment>
<dbReference type="AlphaFoldDB" id="A0AAW1QRL3"/>
<feature type="compositionally biased region" description="Polar residues" evidence="1">
    <location>
        <begin position="36"/>
        <end position="60"/>
    </location>
</feature>